<evidence type="ECO:0000256" key="1">
    <source>
        <dbReference type="SAM" id="SignalP"/>
    </source>
</evidence>
<evidence type="ECO:0000313" key="2">
    <source>
        <dbReference type="EMBL" id="KAA2376271.1"/>
    </source>
</evidence>
<keyword evidence="2" id="KW-0449">Lipoprotein</keyword>
<dbReference type="EMBL" id="VVXH01000016">
    <property type="protein sequence ID" value="KAA2376271.1"/>
    <property type="molecule type" value="Genomic_DNA"/>
</dbReference>
<organism evidence="2 3">
    <name type="scientific">Alistipes onderdonkii</name>
    <dbReference type="NCBI Taxonomy" id="328813"/>
    <lineage>
        <taxon>Bacteria</taxon>
        <taxon>Pseudomonadati</taxon>
        <taxon>Bacteroidota</taxon>
        <taxon>Bacteroidia</taxon>
        <taxon>Bacteroidales</taxon>
        <taxon>Rikenellaceae</taxon>
        <taxon>Alistipes</taxon>
    </lineage>
</organism>
<dbReference type="InterPro" id="IPR024302">
    <property type="entry name" value="SusD-like"/>
</dbReference>
<accession>A0A5B3GRT7</accession>
<reference evidence="2 3" key="1">
    <citation type="journal article" date="2019" name="Nat. Med.">
        <title>A library of human gut bacterial isolates paired with longitudinal multiomics data enables mechanistic microbiome research.</title>
        <authorList>
            <person name="Poyet M."/>
            <person name="Groussin M."/>
            <person name="Gibbons S.M."/>
            <person name="Avila-Pacheco J."/>
            <person name="Jiang X."/>
            <person name="Kearney S.M."/>
            <person name="Perrotta A.R."/>
            <person name="Berdy B."/>
            <person name="Zhao S."/>
            <person name="Lieberman T.D."/>
            <person name="Swanson P.K."/>
            <person name="Smith M."/>
            <person name="Roesemann S."/>
            <person name="Alexander J.E."/>
            <person name="Rich S.A."/>
            <person name="Livny J."/>
            <person name="Vlamakis H."/>
            <person name="Clish C."/>
            <person name="Bullock K."/>
            <person name="Deik A."/>
            <person name="Scott J."/>
            <person name="Pierce K.A."/>
            <person name="Xavier R.J."/>
            <person name="Alm E.J."/>
        </authorList>
    </citation>
    <scope>NUCLEOTIDE SEQUENCE [LARGE SCALE GENOMIC DNA]</scope>
    <source>
        <strain evidence="2 3">BIOML-A266</strain>
    </source>
</reference>
<dbReference type="InterPro" id="IPR011990">
    <property type="entry name" value="TPR-like_helical_dom_sf"/>
</dbReference>
<feature type="chain" id="PRO_5024396484" evidence="1">
    <location>
        <begin position="29"/>
        <end position="527"/>
    </location>
</feature>
<dbReference type="Proteomes" id="UP000322940">
    <property type="component" value="Unassembled WGS sequence"/>
</dbReference>
<name>A0A5B3GRT7_9BACT</name>
<feature type="signal peptide" evidence="1">
    <location>
        <begin position="1"/>
        <end position="28"/>
    </location>
</feature>
<gene>
    <name evidence="2" type="ORF">F2Y10_13195</name>
</gene>
<dbReference type="SUPFAM" id="SSF48452">
    <property type="entry name" value="TPR-like"/>
    <property type="match status" value="1"/>
</dbReference>
<protein>
    <submittedName>
        <fullName evidence="2">SusD/RagB family nutrient-binding outer membrane lipoprotein</fullName>
    </submittedName>
</protein>
<keyword evidence="1" id="KW-0732">Signal</keyword>
<evidence type="ECO:0000313" key="3">
    <source>
        <dbReference type="Proteomes" id="UP000322940"/>
    </source>
</evidence>
<dbReference type="Pfam" id="PF12741">
    <property type="entry name" value="SusD-like"/>
    <property type="match status" value="1"/>
</dbReference>
<sequence>MNSMKQIVKTAQFLLLSAVLFCAWGCMSDFDAINRNPSEATDEELGRENYKISTNLRGLQNWVVPVQEHRYQFNESLTGNPYAGYMAETPDGWKEKFSTFNPSADWLKWPFVIVMQEVYPYFRGVVNNTEDEAAIALARLFRIAIMHRMTDTYGPIPYSKVIEDSSESLTVAYDSQETVYMKMFEELDAVIAALHANEQMSAEAFRKSDNVYYGDIKKWIKYANSLKLRMAMRLSYVKSDIAQKKAEEAVADGVILDNADNAYMHAPENRVALIYNDWGDHRVGADIISYMNGYKDPRRAVMFTQGTWNKKTDYYGMRIGTDPTNKSAMVSTYSNQIVDSKSPYLWMNAAEVTFLRAEGALRGWAMQGDAKDLYEKAVKLSFEERGATGVDTYLADALSTPLRYIDPMDNYSTQSPASTITIPWEAGDTDAVKERNLERIITQKWIAIFPLGIEAWSEYRRTGYPKLLPAVENKSAGTVNIKYGARRIPYPSEEYTENPVHLQEAISMLNGRDNAGTRVWWDVKPLE</sequence>
<proteinExistence type="predicted"/>
<comment type="caution">
    <text evidence="2">The sequence shown here is derived from an EMBL/GenBank/DDBJ whole genome shotgun (WGS) entry which is preliminary data.</text>
</comment>
<dbReference type="AlphaFoldDB" id="A0A5B3GRT7"/>
<dbReference type="Gene3D" id="1.25.40.390">
    <property type="match status" value="1"/>
</dbReference>